<keyword evidence="1" id="KW-0175">Coiled coil</keyword>
<comment type="caution">
    <text evidence="2">The sequence shown here is derived from an EMBL/GenBank/DDBJ whole genome shotgun (WGS) entry which is preliminary data.</text>
</comment>
<evidence type="ECO:0000313" key="3">
    <source>
        <dbReference type="Proteomes" id="UP000623467"/>
    </source>
</evidence>
<evidence type="ECO:0000313" key="2">
    <source>
        <dbReference type="EMBL" id="KAF7348076.1"/>
    </source>
</evidence>
<proteinExistence type="predicted"/>
<dbReference type="Proteomes" id="UP000623467">
    <property type="component" value="Unassembled WGS sequence"/>
</dbReference>
<dbReference type="OrthoDB" id="2939176at2759"/>
<evidence type="ECO:0000256" key="1">
    <source>
        <dbReference type="SAM" id="Coils"/>
    </source>
</evidence>
<organism evidence="2 3">
    <name type="scientific">Mycena sanguinolenta</name>
    <dbReference type="NCBI Taxonomy" id="230812"/>
    <lineage>
        <taxon>Eukaryota</taxon>
        <taxon>Fungi</taxon>
        <taxon>Dikarya</taxon>
        <taxon>Basidiomycota</taxon>
        <taxon>Agaricomycotina</taxon>
        <taxon>Agaricomycetes</taxon>
        <taxon>Agaricomycetidae</taxon>
        <taxon>Agaricales</taxon>
        <taxon>Marasmiineae</taxon>
        <taxon>Mycenaceae</taxon>
        <taxon>Mycena</taxon>
    </lineage>
</organism>
<accession>A0A8H6XWY1</accession>
<gene>
    <name evidence="2" type="ORF">MSAN_01760000</name>
</gene>
<dbReference type="EMBL" id="JACAZH010000017">
    <property type="protein sequence ID" value="KAF7348076.1"/>
    <property type="molecule type" value="Genomic_DNA"/>
</dbReference>
<reference evidence="2" key="1">
    <citation type="submission" date="2020-05" db="EMBL/GenBank/DDBJ databases">
        <title>Mycena genomes resolve the evolution of fungal bioluminescence.</title>
        <authorList>
            <person name="Tsai I.J."/>
        </authorList>
    </citation>
    <scope>NUCLEOTIDE SEQUENCE</scope>
    <source>
        <strain evidence="2">160909Yilan</strain>
    </source>
</reference>
<feature type="coiled-coil region" evidence="1">
    <location>
        <begin position="4"/>
        <end position="38"/>
    </location>
</feature>
<name>A0A8H6XWY1_9AGAR</name>
<protein>
    <submittedName>
        <fullName evidence="2">F-box domain-containing protein</fullName>
    </submittedName>
</protein>
<keyword evidence="3" id="KW-1185">Reference proteome</keyword>
<dbReference type="AlphaFoldDB" id="A0A8H6XWY1"/>
<sequence length="303" mass="33872">MSSAQSLQARIDELSLAIEHQKQILRDLEKSLSDARRELNAALDPMARLPLEISSEIFVQCLPCSPRPHPREAPTLFLNICRIWRDIATSIPSLWTSVHSGSGTNAMTLNNWLQRARVLPLQVSLSGDLQPEVAIAVNQHASQLEVLKLEFQHLKDMSSPFPSLAELTVIHTTIYLPKHRQCVDILRSAAALVKCEFISKYWWDAVEVEDSYPPVPFTHSSLQNLQLGAGSKAFKSENAAYMLEYLTLPVLRILSISDLDIMVSQFAAFLTRSSPPAEVLAPWRSEGTQFSRLPPTRPQVDGP</sequence>